<dbReference type="InParanoid" id="A0A165DYL7"/>
<evidence type="ECO:0000256" key="6">
    <source>
        <dbReference type="ARBA" id="ARBA00022824"/>
    </source>
</evidence>
<evidence type="ECO:0000256" key="4">
    <source>
        <dbReference type="ARBA" id="ARBA00022448"/>
    </source>
</evidence>
<keyword evidence="5" id="KW-0690">Ribosome biogenesis</keyword>
<keyword evidence="8" id="KW-0653">Protein transport</keyword>
<evidence type="ECO:0000256" key="2">
    <source>
        <dbReference type="ARBA" id="ARBA00004604"/>
    </source>
</evidence>
<dbReference type="SUPFAM" id="SSF88697">
    <property type="entry name" value="PUA domain-like"/>
    <property type="match status" value="1"/>
</dbReference>
<dbReference type="SMART" id="SM00359">
    <property type="entry name" value="PUA"/>
    <property type="match status" value="1"/>
</dbReference>
<dbReference type="PROSITE" id="PS50890">
    <property type="entry name" value="PUA"/>
    <property type="match status" value="1"/>
</dbReference>
<dbReference type="GO" id="GO:0003723">
    <property type="term" value="F:RNA binding"/>
    <property type="evidence" value="ECO:0007669"/>
    <property type="project" value="UniProtKB-KW"/>
</dbReference>
<dbReference type="InterPro" id="IPR005155">
    <property type="entry name" value="UPF0113_PUA"/>
</dbReference>
<feature type="region of interest" description="Disordered" evidence="11">
    <location>
        <begin position="1137"/>
        <end position="1172"/>
    </location>
</feature>
<comment type="similarity">
    <text evidence="3">Belongs to the NIP7 family.</text>
</comment>
<dbReference type="GO" id="GO:0005730">
    <property type="term" value="C:nucleolus"/>
    <property type="evidence" value="ECO:0007669"/>
    <property type="project" value="UniProtKB-SubCell"/>
</dbReference>
<dbReference type="STRING" id="1314785.A0A165DYL7"/>
<dbReference type="InterPro" id="IPR002478">
    <property type="entry name" value="PUA"/>
</dbReference>
<gene>
    <name evidence="13" type="ORF">LAESUDRAFT_743648</name>
</gene>
<proteinExistence type="inferred from homology"/>
<keyword evidence="6" id="KW-0256">Endoplasmic reticulum</keyword>
<dbReference type="InterPro" id="IPR040598">
    <property type="entry name" value="NIP7_N"/>
</dbReference>
<keyword evidence="9" id="KW-0539">Nucleus</keyword>
<sequence>MRPLTEEESKALFTKLANYIGKNLVHLIDRQDEPYCFRLQKDRVFYVSESSMRLGISVARPSLISLGTCFGKFSKSGKFKLHITALDYLAQYAKYKVWIKPNGEMPFLYGNHVLKAHLGRITEDTPEHQGVVVFSMNDIPLGFGVTARSTVDTRKLDPTAIIVFHQAMTSSDPYSQWAALPDNELTVQKVEELLKPVQDDLWVAAACTDRIVDDATVQRSFTDLGIERTQAAILRCEDAYADTSHGTSDEHADENGSEGKTEDRRQESLVSHFKAEPIDAQLCRIRAVLLDRLDRLNTFVEICKQIPATKESSEDVVEDDWKDDPWAEETNEPSPETAPSSPNEPPISLSTFLTADLLDVACLLASSGQSAALRILMERHGLSLWPNRFSILDCVPEHTLFTQFRELLPVYDPFTDREQRMEHHPWRTESDFAETAALSTALTDCGISLNVEAVHQRSSDCTSQGEPLSATELTKWYQGKIDSIISSTGMIDAALSLVQHAASQGLPGLDGVGEELSLLSRLAYDAPGASNNTEDEWTLARWKSLEPSAAIHAYLARSTPRTVAKDIRKLVMPYLFVLESRAERAGEPDPSLSTRLLYEYILEAPLDIVAAVFEASKPTLAPAQRLIRNDEDMARLALACLYGSDSLNEWPTMSRIFECLPAWDTAQDEDEADEADTTIASLGTYVTPSTRHPRCTPADLMVFFKPLPLSSLSRALDVLDVHLESGEILERWNVPAPLRWFLQSNGSITEQRSWANRMARQTGAHNDKLESQGDWEWLLEDMLKLSESGDSGAWSAFCLLSGDDVTRIFFSGLLSTGRFDIAKSMLRSRHARFSMEPRVIEDICLTCSREFYENASSGNYHFGEMKLAYDCLDIPTPSEATIKEKEFIEATSRLCSFNVMSRPGTPITPLEIRLTKDRLSLISRVLSSNNDAYKHTQVILGLVHKLGFRGDLAAEIKTLAMLVETALQAEDFSRAYETAERMVDTTLKLRSSVPADLENSHVQEASEVCWMACFSLGRHPEFMDVQKKMILLGRALELCPADRLADILNVWYRAEEDDLKARRERLQSSMNGARKAKTRKRAVASDRDTVSSLTTRLQQLRMPDLHMPHSPLVNAPDAAAFAKKAFSGVAANFPFSVGGRGRTHVSEEDSWSNGSREGSRSRPDHTDVSAQATRVLQAGIGWLLGADEEE</sequence>
<evidence type="ECO:0000256" key="7">
    <source>
        <dbReference type="ARBA" id="ARBA00022884"/>
    </source>
</evidence>
<dbReference type="InterPro" id="IPR015947">
    <property type="entry name" value="PUA-like_sf"/>
</dbReference>
<dbReference type="GO" id="GO:0000149">
    <property type="term" value="F:SNARE binding"/>
    <property type="evidence" value="ECO:0007669"/>
    <property type="project" value="TreeGrafter"/>
</dbReference>
<dbReference type="Gene3D" id="2.30.130.10">
    <property type="entry name" value="PUA domain"/>
    <property type="match status" value="1"/>
</dbReference>
<dbReference type="Proteomes" id="UP000076871">
    <property type="component" value="Unassembled WGS sequence"/>
</dbReference>
<dbReference type="Pfam" id="PF08314">
    <property type="entry name" value="Sec39"/>
    <property type="match status" value="1"/>
</dbReference>
<feature type="compositionally biased region" description="Basic and acidic residues" evidence="11">
    <location>
        <begin position="247"/>
        <end position="268"/>
    </location>
</feature>
<evidence type="ECO:0000313" key="14">
    <source>
        <dbReference type="Proteomes" id="UP000076871"/>
    </source>
</evidence>
<feature type="compositionally biased region" description="Polar residues" evidence="11">
    <location>
        <begin position="332"/>
        <end position="341"/>
    </location>
</feature>
<feature type="region of interest" description="Disordered" evidence="11">
    <location>
        <begin position="311"/>
        <end position="346"/>
    </location>
</feature>
<dbReference type="Pfam" id="PF03657">
    <property type="entry name" value="UPF0113"/>
    <property type="match status" value="1"/>
</dbReference>
<dbReference type="GO" id="GO:0070939">
    <property type="term" value="C:Dsl1/NZR complex"/>
    <property type="evidence" value="ECO:0007669"/>
    <property type="project" value="TreeGrafter"/>
</dbReference>
<keyword evidence="7" id="KW-0694">RNA-binding</keyword>
<dbReference type="EMBL" id="KV427627">
    <property type="protein sequence ID" value="KZT05892.1"/>
    <property type="molecule type" value="Genomic_DNA"/>
</dbReference>
<dbReference type="InterPro" id="IPR055359">
    <property type="entry name" value="Nip7_N_euk"/>
</dbReference>
<dbReference type="CDD" id="cd21146">
    <property type="entry name" value="Nip7_N_euk"/>
    <property type="match status" value="1"/>
</dbReference>
<evidence type="ECO:0000256" key="5">
    <source>
        <dbReference type="ARBA" id="ARBA00022517"/>
    </source>
</evidence>
<feature type="region of interest" description="Disordered" evidence="11">
    <location>
        <begin position="243"/>
        <end position="268"/>
    </location>
</feature>
<organism evidence="13 14">
    <name type="scientific">Laetiporus sulphureus 93-53</name>
    <dbReference type="NCBI Taxonomy" id="1314785"/>
    <lineage>
        <taxon>Eukaryota</taxon>
        <taxon>Fungi</taxon>
        <taxon>Dikarya</taxon>
        <taxon>Basidiomycota</taxon>
        <taxon>Agaricomycotina</taxon>
        <taxon>Agaricomycetes</taxon>
        <taxon>Polyporales</taxon>
        <taxon>Laetiporus</taxon>
    </lineage>
</organism>
<dbReference type="PANTHER" id="PTHR15922:SF2">
    <property type="entry name" value="NBAS SUBUNIT OF NRZ TETHERING COMPLEX"/>
    <property type="match status" value="1"/>
</dbReference>
<accession>A0A165DYL7</accession>
<name>A0A165DYL7_9APHY</name>
<dbReference type="FunFam" id="3.10.450.220:FF:000001">
    <property type="entry name" value="60S ribosome subunit biogenesis protein NIP7 homolog"/>
    <property type="match status" value="1"/>
</dbReference>
<reference evidence="13 14" key="1">
    <citation type="journal article" date="2016" name="Mol. Biol. Evol.">
        <title>Comparative Genomics of Early-Diverging Mushroom-Forming Fungi Provides Insights into the Origins of Lignocellulose Decay Capabilities.</title>
        <authorList>
            <person name="Nagy L.G."/>
            <person name="Riley R."/>
            <person name="Tritt A."/>
            <person name="Adam C."/>
            <person name="Daum C."/>
            <person name="Floudas D."/>
            <person name="Sun H."/>
            <person name="Yadav J.S."/>
            <person name="Pangilinan J."/>
            <person name="Larsson K.H."/>
            <person name="Matsuura K."/>
            <person name="Barry K."/>
            <person name="Labutti K."/>
            <person name="Kuo R."/>
            <person name="Ohm R.A."/>
            <person name="Bhattacharya S.S."/>
            <person name="Shirouzu T."/>
            <person name="Yoshinaga Y."/>
            <person name="Martin F.M."/>
            <person name="Grigoriev I.V."/>
            <person name="Hibbett D.S."/>
        </authorList>
    </citation>
    <scope>NUCLEOTIDE SEQUENCE [LARGE SCALE GENOMIC DNA]</scope>
    <source>
        <strain evidence="13 14">93-53</strain>
    </source>
</reference>
<evidence type="ECO:0000256" key="11">
    <source>
        <dbReference type="SAM" id="MobiDB-lite"/>
    </source>
</evidence>
<evidence type="ECO:0000256" key="1">
    <source>
        <dbReference type="ARBA" id="ARBA00004240"/>
    </source>
</evidence>
<dbReference type="GO" id="GO:0015031">
    <property type="term" value="P:protein transport"/>
    <property type="evidence" value="ECO:0007669"/>
    <property type="project" value="UniProtKB-KW"/>
</dbReference>
<dbReference type="Pfam" id="PF17833">
    <property type="entry name" value="pre-PUA_NIP7"/>
    <property type="match status" value="1"/>
</dbReference>
<feature type="compositionally biased region" description="Acidic residues" evidence="11">
    <location>
        <begin position="314"/>
        <end position="331"/>
    </location>
</feature>
<dbReference type="InterPro" id="IPR036974">
    <property type="entry name" value="PUA_sf"/>
</dbReference>
<dbReference type="Gene3D" id="3.10.450.220">
    <property type="match status" value="1"/>
</dbReference>
<protein>
    <recommendedName>
        <fullName evidence="12">PUA domain-containing protein</fullName>
    </recommendedName>
</protein>
<evidence type="ECO:0000313" key="13">
    <source>
        <dbReference type="EMBL" id="KZT05892.1"/>
    </source>
</evidence>
<evidence type="ECO:0000259" key="12">
    <source>
        <dbReference type="SMART" id="SM00359"/>
    </source>
</evidence>
<dbReference type="InterPro" id="IPR013244">
    <property type="entry name" value="Sec39_domain"/>
</dbReference>
<dbReference type="GeneID" id="63828298"/>
<feature type="region of interest" description="Disordered" evidence="11">
    <location>
        <begin position="1069"/>
        <end position="1088"/>
    </location>
</feature>
<feature type="domain" description="PUA" evidence="12">
    <location>
        <begin position="95"/>
        <end position="168"/>
    </location>
</feature>
<keyword evidence="14" id="KW-1185">Reference proteome</keyword>
<dbReference type="GO" id="GO:0006890">
    <property type="term" value="P:retrograde vesicle-mediated transport, Golgi to endoplasmic reticulum"/>
    <property type="evidence" value="ECO:0007669"/>
    <property type="project" value="InterPro"/>
</dbReference>
<comment type="function">
    <text evidence="10">Required for proper 27S pre-rRNA processing and 60S ribosome subunit assembly.</text>
</comment>
<comment type="subcellular location">
    <subcellularLocation>
        <location evidence="1">Endoplasmic reticulum</location>
    </subcellularLocation>
    <subcellularLocation>
        <location evidence="2">Nucleus</location>
        <location evidence="2">Nucleolus</location>
    </subcellularLocation>
</comment>
<dbReference type="OrthoDB" id="27490at2759"/>
<evidence type="ECO:0000256" key="3">
    <source>
        <dbReference type="ARBA" id="ARBA00009895"/>
    </source>
</evidence>
<dbReference type="PANTHER" id="PTHR15922">
    <property type="entry name" value="NEUROBLASTOMA-AMPLIFIED SEQUENCE"/>
    <property type="match status" value="1"/>
</dbReference>
<dbReference type="CDD" id="cd21151">
    <property type="entry name" value="PUA_Nip7-like"/>
    <property type="match status" value="1"/>
</dbReference>
<dbReference type="FunFam" id="2.30.130.10:FF:000002">
    <property type="entry name" value="60S ribosome subunit biogenesis protein NIP7 homolog"/>
    <property type="match status" value="1"/>
</dbReference>
<evidence type="ECO:0000256" key="9">
    <source>
        <dbReference type="ARBA" id="ARBA00023242"/>
    </source>
</evidence>
<dbReference type="SUPFAM" id="SSF88802">
    <property type="entry name" value="Pre-PUA domain"/>
    <property type="match status" value="1"/>
</dbReference>
<dbReference type="AlphaFoldDB" id="A0A165DYL7"/>
<keyword evidence="4" id="KW-0813">Transport</keyword>
<dbReference type="RefSeq" id="XP_040763632.1">
    <property type="nucleotide sequence ID" value="XM_040911270.1"/>
</dbReference>
<dbReference type="GO" id="GO:1902626">
    <property type="term" value="P:assembly of large subunit precursor of preribosome"/>
    <property type="evidence" value="ECO:0007669"/>
    <property type="project" value="UniProtKB-ARBA"/>
</dbReference>
<evidence type="ECO:0000256" key="8">
    <source>
        <dbReference type="ARBA" id="ARBA00022927"/>
    </source>
</evidence>
<evidence type="ECO:0000256" key="10">
    <source>
        <dbReference type="ARBA" id="ARBA00054591"/>
    </source>
</evidence>
<feature type="compositionally biased region" description="Basic and acidic residues" evidence="11">
    <location>
        <begin position="1157"/>
        <end position="1167"/>
    </location>
</feature>